<dbReference type="SUPFAM" id="SSF52833">
    <property type="entry name" value="Thioredoxin-like"/>
    <property type="match status" value="1"/>
</dbReference>
<dbReference type="NCBIfam" id="TIGR01068">
    <property type="entry name" value="thioredoxin"/>
    <property type="match status" value="1"/>
</dbReference>
<proteinExistence type="inferred from homology"/>
<accession>D1CG44</accession>
<evidence type="ECO:0000256" key="4">
    <source>
        <dbReference type="ARBA" id="ARBA00023157"/>
    </source>
</evidence>
<evidence type="ECO:0000256" key="5">
    <source>
        <dbReference type="ARBA" id="ARBA00023284"/>
    </source>
</evidence>
<dbReference type="GO" id="GO:0005829">
    <property type="term" value="C:cytosol"/>
    <property type="evidence" value="ECO:0007669"/>
    <property type="project" value="TreeGrafter"/>
</dbReference>
<protein>
    <recommendedName>
        <fullName evidence="6 7">Thioredoxin</fullName>
    </recommendedName>
</protein>
<dbReference type="KEGG" id="ttr:Tter_0984"/>
<evidence type="ECO:0000256" key="2">
    <source>
        <dbReference type="ARBA" id="ARBA00022448"/>
    </source>
</evidence>
<dbReference type="HOGENOM" id="CLU_090389_10_2_0"/>
<keyword evidence="2" id="KW-0813">Transport</keyword>
<keyword evidence="3" id="KW-0249">Electron transport</keyword>
<reference evidence="12" key="1">
    <citation type="journal article" date="2010" name="Stand. Genomic Sci.">
        <title>Complete genome sequence of 'Thermobaculum terrenum' type strain (YNP1).</title>
        <authorList>
            <person name="Kiss H."/>
            <person name="Cleland D."/>
            <person name="Lapidus A."/>
            <person name="Lucas S."/>
            <person name="Glavina Del Rio T."/>
            <person name="Nolan M."/>
            <person name="Tice H."/>
            <person name="Han C."/>
            <person name="Goodwin L."/>
            <person name="Pitluck S."/>
            <person name="Liolios K."/>
            <person name="Ivanova N."/>
            <person name="Mavromatis K."/>
            <person name="Ovchinnikova G."/>
            <person name="Pati A."/>
            <person name="Chen A."/>
            <person name="Palaniappan K."/>
            <person name="Land M."/>
            <person name="Hauser L."/>
            <person name="Chang Y."/>
            <person name="Jeffries C."/>
            <person name="Lu M."/>
            <person name="Brettin T."/>
            <person name="Detter J."/>
            <person name="Goker M."/>
            <person name="Tindall B."/>
            <person name="Beck B."/>
            <person name="McDermott T."/>
            <person name="Woyke T."/>
            <person name="Bristow J."/>
            <person name="Eisen J."/>
            <person name="Markowitz V."/>
            <person name="Hugenholtz P."/>
            <person name="Kyrpides N."/>
            <person name="Klenk H."/>
            <person name="Cheng J."/>
        </authorList>
    </citation>
    <scope>NUCLEOTIDE SEQUENCE [LARGE SCALE GENOMIC DNA]</scope>
    <source>
        <strain evidence="12">ATCC BAA-798 / YNP1</strain>
    </source>
</reference>
<evidence type="ECO:0000256" key="3">
    <source>
        <dbReference type="ARBA" id="ARBA00022982"/>
    </source>
</evidence>
<feature type="active site" description="Nucleophile" evidence="8">
    <location>
        <position position="38"/>
    </location>
</feature>
<evidence type="ECO:0000256" key="6">
    <source>
        <dbReference type="NCBIfam" id="TIGR01068"/>
    </source>
</evidence>
<name>D1CG44_THET1</name>
<comment type="similarity">
    <text evidence="1 7">Belongs to the thioredoxin family.</text>
</comment>
<dbReference type="Pfam" id="PF00085">
    <property type="entry name" value="Thioredoxin"/>
    <property type="match status" value="1"/>
</dbReference>
<feature type="site" description="Contributes to redox potential value" evidence="8">
    <location>
        <position position="36"/>
    </location>
</feature>
<dbReference type="PROSITE" id="PS51352">
    <property type="entry name" value="THIOREDOXIN_2"/>
    <property type="match status" value="1"/>
</dbReference>
<dbReference type="eggNOG" id="COG3118">
    <property type="taxonomic scope" value="Bacteria"/>
</dbReference>
<dbReference type="PRINTS" id="PR00421">
    <property type="entry name" value="THIOREDOXIN"/>
</dbReference>
<dbReference type="EMBL" id="CP001825">
    <property type="protein sequence ID" value="ACZ41900.1"/>
    <property type="molecule type" value="Genomic_DNA"/>
</dbReference>
<gene>
    <name evidence="11" type="ordered locus">Tter_0984</name>
</gene>
<feature type="active site" description="Nucleophile" evidence="8">
    <location>
        <position position="35"/>
    </location>
</feature>
<feature type="site" description="Contributes to redox potential value" evidence="8">
    <location>
        <position position="37"/>
    </location>
</feature>
<dbReference type="PIRSF" id="PIRSF000077">
    <property type="entry name" value="Thioredoxin"/>
    <property type="match status" value="1"/>
</dbReference>
<evidence type="ECO:0000256" key="8">
    <source>
        <dbReference type="PIRSR" id="PIRSR000077-1"/>
    </source>
</evidence>
<keyword evidence="12" id="KW-1185">Reference proteome</keyword>
<evidence type="ECO:0000256" key="9">
    <source>
        <dbReference type="PIRSR" id="PIRSR000077-4"/>
    </source>
</evidence>
<sequence>MATQVHPIEVTDENFEEKILKSEIPAIVDFWAPWCGPCRMMAPIFEELAGQYAGRVLFAKLNVDDNMQTPSAFGTYSIPTLIIFKEGQEVQRLVGFTTKDKLSAVIDSVL</sequence>
<dbReference type="PANTHER" id="PTHR45663">
    <property type="entry name" value="GEO12009P1"/>
    <property type="match status" value="1"/>
</dbReference>
<evidence type="ECO:0000259" key="10">
    <source>
        <dbReference type="PROSITE" id="PS51352"/>
    </source>
</evidence>
<dbReference type="InterPro" id="IPR013766">
    <property type="entry name" value="Thioredoxin_domain"/>
</dbReference>
<dbReference type="FunFam" id="3.40.30.10:FF:000001">
    <property type="entry name" value="Thioredoxin"/>
    <property type="match status" value="1"/>
</dbReference>
<dbReference type="PROSITE" id="PS00194">
    <property type="entry name" value="THIOREDOXIN_1"/>
    <property type="match status" value="1"/>
</dbReference>
<dbReference type="Gene3D" id="3.40.30.10">
    <property type="entry name" value="Glutaredoxin"/>
    <property type="match status" value="1"/>
</dbReference>
<feature type="domain" description="Thioredoxin" evidence="10">
    <location>
        <begin position="1"/>
        <end position="110"/>
    </location>
</feature>
<feature type="disulfide bond" description="Redox-active" evidence="9">
    <location>
        <begin position="35"/>
        <end position="38"/>
    </location>
</feature>
<feature type="site" description="Deprotonates C-terminal active site Cys" evidence="8">
    <location>
        <position position="29"/>
    </location>
</feature>
<keyword evidence="5 9" id="KW-0676">Redox-active center</keyword>
<evidence type="ECO:0000256" key="7">
    <source>
        <dbReference type="PIRNR" id="PIRNR000077"/>
    </source>
</evidence>
<dbReference type="PANTHER" id="PTHR45663:SF11">
    <property type="entry name" value="GEO12009P1"/>
    <property type="match status" value="1"/>
</dbReference>
<dbReference type="Proteomes" id="UP000000323">
    <property type="component" value="Chromosome 1"/>
</dbReference>
<organism evidence="11 12">
    <name type="scientific">Thermobaculum terrenum (strain ATCC BAA-798 / CCMEE 7001 / YNP1)</name>
    <dbReference type="NCBI Taxonomy" id="525904"/>
    <lineage>
        <taxon>Bacteria</taxon>
        <taxon>Bacillati</taxon>
        <taxon>Chloroflexota</taxon>
        <taxon>Chloroflexia</taxon>
        <taxon>Candidatus Thermobaculales</taxon>
        <taxon>Candidatus Thermobaculaceae</taxon>
        <taxon>Thermobaculum</taxon>
    </lineage>
</organism>
<dbReference type="InterPro" id="IPR005746">
    <property type="entry name" value="Thioredoxin"/>
</dbReference>
<dbReference type="InterPro" id="IPR017937">
    <property type="entry name" value="Thioredoxin_CS"/>
</dbReference>
<evidence type="ECO:0000313" key="11">
    <source>
        <dbReference type="EMBL" id="ACZ41900.1"/>
    </source>
</evidence>
<dbReference type="GO" id="GO:0045454">
    <property type="term" value="P:cell redox homeostasis"/>
    <property type="evidence" value="ECO:0007669"/>
    <property type="project" value="TreeGrafter"/>
</dbReference>
<dbReference type="STRING" id="525904.Tter_0984"/>
<dbReference type="CDD" id="cd02947">
    <property type="entry name" value="TRX_family"/>
    <property type="match status" value="1"/>
</dbReference>
<dbReference type="GO" id="GO:0015035">
    <property type="term" value="F:protein-disulfide reductase activity"/>
    <property type="evidence" value="ECO:0007669"/>
    <property type="project" value="UniProtKB-UniRule"/>
</dbReference>
<dbReference type="RefSeq" id="WP_012874935.1">
    <property type="nucleotide sequence ID" value="NC_013525.1"/>
</dbReference>
<evidence type="ECO:0000313" key="12">
    <source>
        <dbReference type="Proteomes" id="UP000000323"/>
    </source>
</evidence>
<dbReference type="InterPro" id="IPR036249">
    <property type="entry name" value="Thioredoxin-like_sf"/>
</dbReference>
<dbReference type="AlphaFoldDB" id="D1CG44"/>
<evidence type="ECO:0000256" key="1">
    <source>
        <dbReference type="ARBA" id="ARBA00008987"/>
    </source>
</evidence>
<keyword evidence="4 9" id="KW-1015">Disulfide bond</keyword>